<dbReference type="PANTHER" id="PTHR11178:SF1">
    <property type="entry name" value="NFU1 IRON-SULFUR CLUSTER SCAFFOLD HOMOLOG, MITOCHONDRIAL"/>
    <property type="match status" value="1"/>
</dbReference>
<dbReference type="InterPro" id="IPR001075">
    <property type="entry name" value="NIF_FeS_clus_asmbl_NifU_C"/>
</dbReference>
<dbReference type="SUPFAM" id="SSF117916">
    <property type="entry name" value="Fe-S cluster assembly (FSCA) domain-like"/>
    <property type="match status" value="2"/>
</dbReference>
<dbReference type="Pfam" id="PF01106">
    <property type="entry name" value="NifU"/>
    <property type="match status" value="1"/>
</dbReference>
<dbReference type="InterPro" id="IPR036850">
    <property type="entry name" value="NDK-like_dom_sf"/>
</dbReference>
<dbReference type="GO" id="GO:0006241">
    <property type="term" value="P:CTP biosynthetic process"/>
    <property type="evidence" value="ECO:0007669"/>
    <property type="project" value="InterPro"/>
</dbReference>
<sequence>MRRWQVTLAIFKPDCISVPFVRKGVRELIVREEFLILRWKRLLLNQKEASAFYGEHVDKFFFSRLVTFMCSGPIEIYLLARENAISKWRTLLGGSKVFKVVHTEPDSVRGSYGLTDTRNVVHGSDSEVTARKEIEFFFPEFDWDQWETLVRSESVDKLRFSKDRFLHERIQLFVRNLLAAGKQPAWSKISSQWMFARSIFVRTQETPNPNSLKFIPGVKVLDSGTRDFKSWKEANVSPLAKSLFRVQGVKSVFFGGDFITVTKSDDDTDWSVLKPEIFATIMDFLSSGSPIMLDDADLPVDEGSPKDDDDEVVSMIKELLDTRIRPTVQEDGGDIVYRVGAKEVMFFHLVIPDEREEVEGIGLKMTHDEIVSTAGKGLWEQHGFENGIVKLKLQGACSSCPSSVITLKKGVMNMLQFYIPEVEGVEEVEDEVDKLSKSEFEKFEEKLHKDEEKYGKQ</sequence>
<dbReference type="Proteomes" id="UP000678499">
    <property type="component" value="Unassembled WGS sequence"/>
</dbReference>
<dbReference type="InterPro" id="IPR001564">
    <property type="entry name" value="Nucleoside_diP_kinase"/>
</dbReference>
<protein>
    <recommendedName>
        <fullName evidence="5">Nucleoside diphosphate kinase</fullName>
        <ecNumber evidence="5">2.7.4.6</ecNumber>
    </recommendedName>
</protein>
<dbReference type="GO" id="GO:0051536">
    <property type="term" value="F:iron-sulfur cluster binding"/>
    <property type="evidence" value="ECO:0007669"/>
    <property type="project" value="InterPro"/>
</dbReference>
<feature type="domain" description="Nucleoside diphosphate kinase-like" evidence="6">
    <location>
        <begin position="4"/>
        <end position="145"/>
    </location>
</feature>
<dbReference type="GO" id="GO:0005739">
    <property type="term" value="C:mitochondrion"/>
    <property type="evidence" value="ECO:0007669"/>
    <property type="project" value="TreeGrafter"/>
</dbReference>
<organism evidence="8">
    <name type="scientific">Notodromas monacha</name>
    <dbReference type="NCBI Taxonomy" id="399045"/>
    <lineage>
        <taxon>Eukaryota</taxon>
        <taxon>Metazoa</taxon>
        <taxon>Ecdysozoa</taxon>
        <taxon>Arthropoda</taxon>
        <taxon>Crustacea</taxon>
        <taxon>Oligostraca</taxon>
        <taxon>Ostracoda</taxon>
        <taxon>Podocopa</taxon>
        <taxon>Podocopida</taxon>
        <taxon>Cypridocopina</taxon>
        <taxon>Cypridoidea</taxon>
        <taxon>Cyprididae</taxon>
        <taxon>Notodromas</taxon>
    </lineage>
</organism>
<dbReference type="PROSITE" id="PS00469">
    <property type="entry name" value="NDPK"/>
    <property type="match status" value="1"/>
</dbReference>
<evidence type="ECO:0000313" key="9">
    <source>
        <dbReference type="Proteomes" id="UP000678499"/>
    </source>
</evidence>
<dbReference type="SMART" id="SM00562">
    <property type="entry name" value="NDK"/>
    <property type="match status" value="1"/>
</dbReference>
<comment type="function">
    <text evidence="1">Molecular scaffold for [Fe-S] cluster assembly of mitochondrial iron-sulfur proteins.</text>
</comment>
<dbReference type="SUPFAM" id="SSF54919">
    <property type="entry name" value="Nucleoside diphosphate kinase, NDK"/>
    <property type="match status" value="1"/>
</dbReference>
<keyword evidence="5" id="KW-0418">Kinase</keyword>
<dbReference type="PRINTS" id="PR01243">
    <property type="entry name" value="NUCDPKINASE"/>
</dbReference>
<dbReference type="Gene3D" id="3.30.1370.70">
    <property type="entry name" value="Scaffold protein Nfu/NifU, N-terminal domain"/>
    <property type="match status" value="1"/>
</dbReference>
<dbReference type="PROSITE" id="PS51374">
    <property type="entry name" value="NDPK_LIKE"/>
    <property type="match status" value="1"/>
</dbReference>
<keyword evidence="9" id="KW-1185">Reference proteome</keyword>
<dbReference type="GO" id="GO:0004550">
    <property type="term" value="F:nucleoside diphosphate kinase activity"/>
    <property type="evidence" value="ECO:0007669"/>
    <property type="project" value="UniProtKB-EC"/>
</dbReference>
<evidence type="ECO:0000259" key="7">
    <source>
        <dbReference type="SMART" id="SM00932"/>
    </source>
</evidence>
<proteinExistence type="inferred from homology"/>
<dbReference type="Pfam" id="PF00334">
    <property type="entry name" value="NDK"/>
    <property type="match status" value="1"/>
</dbReference>
<dbReference type="Pfam" id="PF08712">
    <property type="entry name" value="Nfu_N"/>
    <property type="match status" value="1"/>
</dbReference>
<accession>A0A7R9GH74</accession>
<dbReference type="GO" id="GO:0005524">
    <property type="term" value="F:ATP binding"/>
    <property type="evidence" value="ECO:0007669"/>
    <property type="project" value="UniProtKB-KW"/>
</dbReference>
<dbReference type="InterPro" id="IPR014824">
    <property type="entry name" value="Nfu/NifU_N"/>
</dbReference>
<dbReference type="InterPro" id="IPR034907">
    <property type="entry name" value="NDK-like_dom"/>
</dbReference>
<dbReference type="EC" id="2.7.4.6" evidence="5"/>
<evidence type="ECO:0000256" key="5">
    <source>
        <dbReference type="RuleBase" id="RU004013"/>
    </source>
</evidence>
<name>A0A7R9GH74_9CRUS</name>
<evidence type="ECO:0000313" key="8">
    <source>
        <dbReference type="EMBL" id="CAD7280472.1"/>
    </source>
</evidence>
<evidence type="ECO:0000256" key="3">
    <source>
        <dbReference type="PROSITE-ProRule" id="PRU00706"/>
    </source>
</evidence>
<keyword evidence="5" id="KW-0067">ATP-binding</keyword>
<reference evidence="8" key="1">
    <citation type="submission" date="2020-11" db="EMBL/GenBank/DDBJ databases">
        <authorList>
            <person name="Tran Van P."/>
        </authorList>
    </citation>
    <scope>NUCLEOTIDE SEQUENCE</scope>
</reference>
<evidence type="ECO:0000256" key="4">
    <source>
        <dbReference type="RuleBase" id="RU004011"/>
    </source>
</evidence>
<dbReference type="EMBL" id="CAJPEX010002190">
    <property type="protein sequence ID" value="CAG0920624.1"/>
    <property type="molecule type" value="Genomic_DNA"/>
</dbReference>
<evidence type="ECO:0000256" key="2">
    <source>
        <dbReference type="ARBA" id="ARBA00006420"/>
    </source>
</evidence>
<keyword evidence="5" id="KW-0547">Nucleotide-binding</keyword>
<dbReference type="GO" id="GO:0005506">
    <property type="term" value="F:iron ion binding"/>
    <property type="evidence" value="ECO:0007669"/>
    <property type="project" value="InterPro"/>
</dbReference>
<dbReference type="SMART" id="SM00932">
    <property type="entry name" value="Nfu_N"/>
    <property type="match status" value="1"/>
</dbReference>
<feature type="domain" description="Scaffold protein Nfu/NifU N-terminal" evidence="7">
    <location>
        <begin position="201"/>
        <end position="288"/>
    </location>
</feature>
<gene>
    <name evidence="8" type="ORF">NMOB1V02_LOCUS8132</name>
</gene>
<comment type="similarity">
    <text evidence="3 4">Belongs to the NDK family.</text>
</comment>
<evidence type="ECO:0000259" key="6">
    <source>
        <dbReference type="SMART" id="SM00562"/>
    </source>
</evidence>
<dbReference type="InterPro" id="IPR036498">
    <property type="entry name" value="Nfu/NifU_N_sf"/>
</dbReference>
<dbReference type="InterPro" id="IPR023005">
    <property type="entry name" value="Nucleoside_diP_kinase_AS"/>
</dbReference>
<dbReference type="Gene3D" id="3.30.70.141">
    <property type="entry name" value="Nucleoside diphosphate kinase-like domain"/>
    <property type="match status" value="1"/>
</dbReference>
<dbReference type="EMBL" id="OA884227">
    <property type="protein sequence ID" value="CAD7280472.1"/>
    <property type="molecule type" value="Genomic_DNA"/>
</dbReference>
<dbReference type="GO" id="GO:0006228">
    <property type="term" value="P:UTP biosynthetic process"/>
    <property type="evidence" value="ECO:0007669"/>
    <property type="project" value="InterPro"/>
</dbReference>
<keyword evidence="5" id="KW-0808">Transferase</keyword>
<evidence type="ECO:0000256" key="1">
    <source>
        <dbReference type="ARBA" id="ARBA00002175"/>
    </source>
</evidence>
<dbReference type="InterPro" id="IPR034904">
    <property type="entry name" value="FSCA_dom_sf"/>
</dbReference>
<dbReference type="GO" id="GO:0016226">
    <property type="term" value="P:iron-sulfur cluster assembly"/>
    <property type="evidence" value="ECO:0007669"/>
    <property type="project" value="InterPro"/>
</dbReference>
<comment type="similarity">
    <text evidence="2">Belongs to the NifU family.</text>
</comment>
<comment type="caution">
    <text evidence="3">Lacks conserved residue(s) required for the propagation of feature annotation.</text>
</comment>
<dbReference type="AlphaFoldDB" id="A0A7R9GH74"/>
<dbReference type="GO" id="GO:0006183">
    <property type="term" value="P:GTP biosynthetic process"/>
    <property type="evidence" value="ECO:0007669"/>
    <property type="project" value="InterPro"/>
</dbReference>
<dbReference type="OrthoDB" id="565552at2759"/>
<comment type="catalytic activity">
    <reaction evidence="5">
        <text>a 2'-deoxyribonucleoside 5'-diphosphate + ATP = a 2'-deoxyribonucleoside 5'-triphosphate + ADP</text>
        <dbReference type="Rhea" id="RHEA:44640"/>
        <dbReference type="ChEBI" id="CHEBI:30616"/>
        <dbReference type="ChEBI" id="CHEBI:61560"/>
        <dbReference type="ChEBI" id="CHEBI:73316"/>
        <dbReference type="ChEBI" id="CHEBI:456216"/>
        <dbReference type="EC" id="2.7.4.6"/>
    </reaction>
</comment>
<dbReference type="Gene3D" id="3.30.300.130">
    <property type="entry name" value="Fe-S cluster assembly (FSCA)"/>
    <property type="match status" value="1"/>
</dbReference>
<dbReference type="PANTHER" id="PTHR11178">
    <property type="entry name" value="IRON-SULFUR CLUSTER SCAFFOLD PROTEIN NFU-RELATED"/>
    <property type="match status" value="1"/>
</dbReference>
<dbReference type="SUPFAM" id="SSF110836">
    <property type="entry name" value="Hypothetical protein SAV1430"/>
    <property type="match status" value="1"/>
</dbReference>
<dbReference type="FunFam" id="3.30.1370.70:FF:000002">
    <property type="entry name" value="NFU1 iron-sulfur cluster scaffold homolog, mitochondrial"/>
    <property type="match status" value="1"/>
</dbReference>